<dbReference type="SUPFAM" id="SSF53098">
    <property type="entry name" value="Ribonuclease H-like"/>
    <property type="match status" value="1"/>
</dbReference>
<dbReference type="InterPro" id="IPR041373">
    <property type="entry name" value="RT_RNaseH"/>
</dbReference>
<evidence type="ECO:0000256" key="9">
    <source>
        <dbReference type="PROSITE-ProRule" id="PRU00047"/>
    </source>
</evidence>
<dbReference type="PROSITE" id="PS50878">
    <property type="entry name" value="RT_POL"/>
    <property type="match status" value="1"/>
</dbReference>
<feature type="region of interest" description="Disordered" evidence="10">
    <location>
        <begin position="1445"/>
        <end position="1473"/>
    </location>
</feature>
<dbReference type="InterPro" id="IPR021109">
    <property type="entry name" value="Peptidase_aspartic_dom_sf"/>
</dbReference>
<dbReference type="Gene3D" id="3.10.10.10">
    <property type="entry name" value="HIV Type 1 Reverse Transcriptase, subunit A, domain 1"/>
    <property type="match status" value="1"/>
</dbReference>
<dbReference type="EC" id="2.7.7.49" evidence="1"/>
<evidence type="ECO:0000256" key="5">
    <source>
        <dbReference type="ARBA" id="ARBA00022722"/>
    </source>
</evidence>
<dbReference type="Gene3D" id="3.30.70.270">
    <property type="match status" value="2"/>
</dbReference>
<dbReference type="Pfam" id="PF17917">
    <property type="entry name" value="RT_RNaseH"/>
    <property type="match status" value="1"/>
</dbReference>
<dbReference type="InterPro" id="IPR043128">
    <property type="entry name" value="Rev_trsase/Diguanyl_cyclase"/>
</dbReference>
<dbReference type="Pfam" id="PF00098">
    <property type="entry name" value="zf-CCHC"/>
    <property type="match status" value="1"/>
</dbReference>
<feature type="region of interest" description="Disordered" evidence="10">
    <location>
        <begin position="508"/>
        <end position="552"/>
    </location>
</feature>
<dbReference type="Pfam" id="PF17921">
    <property type="entry name" value="Integrase_H2C2"/>
    <property type="match status" value="1"/>
</dbReference>
<dbReference type="InterPro" id="IPR056924">
    <property type="entry name" value="SH3_Tf2-1"/>
</dbReference>
<evidence type="ECO:0000256" key="1">
    <source>
        <dbReference type="ARBA" id="ARBA00012493"/>
    </source>
</evidence>
<evidence type="ECO:0000256" key="10">
    <source>
        <dbReference type="SAM" id="MobiDB-lite"/>
    </source>
</evidence>
<dbReference type="PROSITE" id="PS50994">
    <property type="entry name" value="INTEGRASE"/>
    <property type="match status" value="1"/>
</dbReference>
<evidence type="ECO:0000313" key="15">
    <source>
        <dbReference type="Proteomes" id="UP000235145"/>
    </source>
</evidence>
<dbReference type="InterPro" id="IPR001878">
    <property type="entry name" value="Znf_CCHC"/>
</dbReference>
<keyword evidence="8" id="KW-0695">RNA-directed DNA polymerase</keyword>
<keyword evidence="3" id="KW-0808">Transferase</keyword>
<name>A0A9R1VJI5_LACSA</name>
<keyword evidence="15" id="KW-1185">Reference proteome</keyword>
<dbReference type="EMBL" id="NBSK02000005">
    <property type="protein sequence ID" value="KAJ0205841.1"/>
    <property type="molecule type" value="Genomic_DNA"/>
</dbReference>
<dbReference type="FunFam" id="3.10.10.10:FF:000007">
    <property type="entry name" value="Retrovirus-related Pol polyprotein from transposon 17.6-like Protein"/>
    <property type="match status" value="1"/>
</dbReference>
<dbReference type="GO" id="GO:0003964">
    <property type="term" value="F:RNA-directed DNA polymerase activity"/>
    <property type="evidence" value="ECO:0007669"/>
    <property type="project" value="UniProtKB-KW"/>
</dbReference>
<feature type="region of interest" description="Disordered" evidence="10">
    <location>
        <begin position="248"/>
        <end position="295"/>
    </location>
</feature>
<feature type="region of interest" description="Disordered" evidence="10">
    <location>
        <begin position="32"/>
        <end position="91"/>
    </location>
</feature>
<keyword evidence="6" id="KW-0255">Endonuclease</keyword>
<dbReference type="FunFam" id="1.10.340.70:FF:000001">
    <property type="entry name" value="Retrovirus-related Pol polyprotein from transposon gypsy-like Protein"/>
    <property type="match status" value="1"/>
</dbReference>
<dbReference type="Pfam" id="PF00665">
    <property type="entry name" value="rve"/>
    <property type="match status" value="1"/>
</dbReference>
<organism evidence="14 15">
    <name type="scientific">Lactuca sativa</name>
    <name type="common">Garden lettuce</name>
    <dbReference type="NCBI Taxonomy" id="4236"/>
    <lineage>
        <taxon>Eukaryota</taxon>
        <taxon>Viridiplantae</taxon>
        <taxon>Streptophyta</taxon>
        <taxon>Embryophyta</taxon>
        <taxon>Tracheophyta</taxon>
        <taxon>Spermatophyta</taxon>
        <taxon>Magnoliopsida</taxon>
        <taxon>eudicotyledons</taxon>
        <taxon>Gunneridae</taxon>
        <taxon>Pentapetalae</taxon>
        <taxon>asterids</taxon>
        <taxon>campanulids</taxon>
        <taxon>Asterales</taxon>
        <taxon>Asteraceae</taxon>
        <taxon>Cichorioideae</taxon>
        <taxon>Cichorieae</taxon>
        <taxon>Lactucinae</taxon>
        <taxon>Lactuca</taxon>
    </lineage>
</organism>
<keyword evidence="7" id="KW-0378">Hydrolase</keyword>
<feature type="domain" description="Reverse transcriptase" evidence="12">
    <location>
        <begin position="642"/>
        <end position="821"/>
    </location>
</feature>
<dbReference type="FunFam" id="3.30.420.10:FF:000032">
    <property type="entry name" value="Retrovirus-related Pol polyprotein from transposon 297-like Protein"/>
    <property type="match status" value="1"/>
</dbReference>
<evidence type="ECO:0000259" key="13">
    <source>
        <dbReference type="PROSITE" id="PS50994"/>
    </source>
</evidence>
<keyword evidence="9" id="KW-0863">Zinc-finger</keyword>
<dbReference type="Pfam" id="PF03732">
    <property type="entry name" value="Retrotrans_gag"/>
    <property type="match status" value="1"/>
</dbReference>
<dbReference type="CDD" id="cd00303">
    <property type="entry name" value="retropepsin_like"/>
    <property type="match status" value="1"/>
</dbReference>
<accession>A0A9R1VJI5</accession>
<dbReference type="InterPro" id="IPR001584">
    <property type="entry name" value="Integrase_cat-core"/>
</dbReference>
<keyword evidence="2" id="KW-0645">Protease</keyword>
<dbReference type="SMART" id="SM00343">
    <property type="entry name" value="ZnF_C2HC"/>
    <property type="match status" value="1"/>
</dbReference>
<feature type="compositionally biased region" description="Polar residues" evidence="10">
    <location>
        <begin position="41"/>
        <end position="54"/>
    </location>
</feature>
<keyword evidence="5" id="KW-0540">Nuclease</keyword>
<reference evidence="14 15" key="1">
    <citation type="journal article" date="2017" name="Nat. Commun.">
        <title>Genome assembly with in vitro proximity ligation data and whole-genome triplication in lettuce.</title>
        <authorList>
            <person name="Reyes-Chin-Wo S."/>
            <person name="Wang Z."/>
            <person name="Yang X."/>
            <person name="Kozik A."/>
            <person name="Arikit S."/>
            <person name="Song C."/>
            <person name="Xia L."/>
            <person name="Froenicke L."/>
            <person name="Lavelle D.O."/>
            <person name="Truco M.J."/>
            <person name="Xia R."/>
            <person name="Zhu S."/>
            <person name="Xu C."/>
            <person name="Xu H."/>
            <person name="Xu X."/>
            <person name="Cox K."/>
            <person name="Korf I."/>
            <person name="Meyers B.C."/>
            <person name="Michelmore R.W."/>
        </authorList>
    </citation>
    <scope>NUCLEOTIDE SEQUENCE [LARGE SCALE GENOMIC DNA]</scope>
    <source>
        <strain evidence="15">cv. Salinas</strain>
        <tissue evidence="14">Seedlings</tissue>
    </source>
</reference>
<dbReference type="InterPro" id="IPR036875">
    <property type="entry name" value="Znf_CCHC_sf"/>
</dbReference>
<dbReference type="PANTHER" id="PTHR35046">
    <property type="entry name" value="ZINC KNUCKLE (CCHC-TYPE) FAMILY PROTEIN"/>
    <property type="match status" value="1"/>
</dbReference>
<evidence type="ECO:0000256" key="8">
    <source>
        <dbReference type="ARBA" id="ARBA00022918"/>
    </source>
</evidence>
<dbReference type="InterPro" id="IPR005162">
    <property type="entry name" value="Retrotrans_gag_dom"/>
</dbReference>
<gene>
    <name evidence="14" type="ORF">LSAT_V11C500245180</name>
</gene>
<evidence type="ECO:0000256" key="3">
    <source>
        <dbReference type="ARBA" id="ARBA00022679"/>
    </source>
</evidence>
<dbReference type="Gene3D" id="3.30.420.10">
    <property type="entry name" value="Ribonuclease H-like superfamily/Ribonuclease H"/>
    <property type="match status" value="1"/>
</dbReference>
<evidence type="ECO:0000256" key="6">
    <source>
        <dbReference type="ARBA" id="ARBA00022759"/>
    </source>
</evidence>
<feature type="domain" description="Integrase catalytic" evidence="13">
    <location>
        <begin position="1158"/>
        <end position="1318"/>
    </location>
</feature>
<dbReference type="CDD" id="cd09274">
    <property type="entry name" value="RNase_HI_RT_Ty3"/>
    <property type="match status" value="1"/>
</dbReference>
<dbReference type="SUPFAM" id="SSF57756">
    <property type="entry name" value="Retrovirus zinc finger-like domains"/>
    <property type="match status" value="1"/>
</dbReference>
<evidence type="ECO:0000256" key="7">
    <source>
        <dbReference type="ARBA" id="ARBA00022801"/>
    </source>
</evidence>
<dbReference type="Gene3D" id="1.10.340.70">
    <property type="match status" value="1"/>
</dbReference>
<dbReference type="InterPro" id="IPR043502">
    <property type="entry name" value="DNA/RNA_pol_sf"/>
</dbReference>
<dbReference type="InterPro" id="IPR041588">
    <property type="entry name" value="Integrase_H2C2"/>
</dbReference>
<dbReference type="GO" id="GO:0003676">
    <property type="term" value="F:nucleic acid binding"/>
    <property type="evidence" value="ECO:0007669"/>
    <property type="project" value="InterPro"/>
</dbReference>
<dbReference type="GO" id="GO:0008270">
    <property type="term" value="F:zinc ion binding"/>
    <property type="evidence" value="ECO:0007669"/>
    <property type="project" value="UniProtKB-KW"/>
</dbReference>
<dbReference type="InterPro" id="IPR012337">
    <property type="entry name" value="RNaseH-like_sf"/>
</dbReference>
<comment type="caution">
    <text evidence="14">The sequence shown here is derived from an EMBL/GenBank/DDBJ whole genome shotgun (WGS) entry which is preliminary data.</text>
</comment>
<evidence type="ECO:0000259" key="11">
    <source>
        <dbReference type="PROSITE" id="PS50158"/>
    </source>
</evidence>
<evidence type="ECO:0000259" key="12">
    <source>
        <dbReference type="PROSITE" id="PS50878"/>
    </source>
</evidence>
<dbReference type="Gene3D" id="4.10.60.10">
    <property type="entry name" value="Zinc finger, CCHC-type"/>
    <property type="match status" value="1"/>
</dbReference>
<evidence type="ECO:0000256" key="2">
    <source>
        <dbReference type="ARBA" id="ARBA00022670"/>
    </source>
</evidence>
<dbReference type="PANTHER" id="PTHR35046:SF21">
    <property type="entry name" value="RETROTRANSPOSON GAG DOMAIN-CONTAINING PROTEIN-RELATED"/>
    <property type="match status" value="1"/>
</dbReference>
<protein>
    <recommendedName>
        <fullName evidence="1">RNA-directed DNA polymerase</fullName>
        <ecNumber evidence="1">2.7.7.49</ecNumber>
    </recommendedName>
</protein>
<dbReference type="Proteomes" id="UP000235145">
    <property type="component" value="Unassembled WGS sequence"/>
</dbReference>
<dbReference type="Gene3D" id="2.40.70.10">
    <property type="entry name" value="Acid Proteases"/>
    <property type="match status" value="1"/>
</dbReference>
<dbReference type="Pfam" id="PF24626">
    <property type="entry name" value="SH3_Tf2-1"/>
    <property type="match status" value="1"/>
</dbReference>
<sequence length="1518" mass="175193">MGDQNPPPNLQVQAMMDEMRRLMTNEFNQVHERMDRMEAQVQRTRSRASSQVSNGEEEDDGWEPERRPNRRRSRRDDNLSSIKMKVPSFKGKSDPDAYIEWETKMEFIFDCHEYSNRKKVKLAVVEFSDYALTWWDQLLITRRRNGERPIETWDEMKSVMRRRFVPSHYFRDLHNKLQSLKQGSKCVDDYFKEMEVMMVRANIEEDPEATMARFLNGLNLEIRDRVEMQHYVEIEDMVHMAVKIEKQLKRGGGSRNNTWKASTSKKSENTPTSSSNSKSDPKTTNSSKGKTDSSTFRNRDIKCFKCQGRGHIASQCPNKLTMVVRENGEIETDESDSIVSTEDCSYDEEVAVQGDLLVARRALNIQSKEGDDAQRENIFHTRCYVQGKVCSVIIDGGSCTNVASTSMVEKLGIPTMKHQKPYKLQWLNDSGEVRVTKQVMVSFRIGRYEDEVLCDVVPMQATHLLLGRPWQYDRHVSHDGFTNKYTFVYKTKPVTLVPMSPIQVYQDQVKLQQDSKKESEGKKESEKKKDDEQKKMSEKTEENEQKKESEQKKEKMHIVLLLLKEAPIATNTLAGTLPSDVTSLLQEFGDLFAEDVPNGLPPIRGIEHQIDFMPGASIPNKPAYRTSPEETKELQRQVEELLAKGLVQESMSPCAVPVLLVPKKDGSWRMCVDCRAINNITVKYRHPIPRLDDMLDELYGAKLFSKIDLKSGYHQIRMKEGDEWKTAFKTKHGLYEWLVMPFGLTNAPSTFMRLMNHVLREYIGKFVVVYFDDILIYSKCPKDHLEHLTCVLSVLRKERLYANLKKCTFCTDQVVFLGYVVSSQGVAVDEEKVKAIQDWRTPKTISEVRSFHGLASFYRRFVKHFSTLASPLTEIIKKNVGFKWGKEQEHAFQQLKFHLTHAPLLSLPNFDKTFEIECDASGIGIGAVLMQEGKPLAYFSEKLSGATLNYPTYDKELYSLVRALKTWQHYLWAKEFVIHSDHESLKFLKGQHKLNKRHARWMEFIETFPYVIRYKKGKENVVADALSRRHSLLSSLDFKILGFEQIKELYHNDVDFGQIYQACEQCSFEKFFLHNGFLFKESRLCIPKSSLRELLVREAHSGGLMGHFGIAKTLSTLQEHFFWPKMKVDVGRICNNCIVCKQAKSKVQHHGLYTPLPIPCEPWVDISMDFVLGLPRSKSGKDSIFVIVDRFSKMAHFIACNKTNDASHIADLFFREIVRLHGMPKTIVSDRDSKFLSYFWKTLWAKLGTKLLFSTTCHPQTDGQTEVVNRTLSTLLRALIKKNIKTWEDCLPHVEFAYNRATHSATKMSPFEIVYGFNPLTPLDLSPLPFSEQVNLDGNKKAEFVKQIHEKARLNIERRTEQYSKQANKGRHKMIFETGDWVWLHMRKERFPAQRRSKLLPRGDGPFQVLERINDNAYKLDLPGEYNVSATFNVTDLAPFDVGSDLRTNPFQEEGNDANPQLSAKDPNQMPDGPVTRARAKTFKEALNGLVREVCTQESVWRPIGPNQSWITIIQVQE</sequence>
<dbReference type="Pfam" id="PF00078">
    <property type="entry name" value="RVT_1"/>
    <property type="match status" value="1"/>
</dbReference>
<keyword evidence="9" id="KW-0862">Zinc</keyword>
<keyword evidence="9" id="KW-0479">Metal-binding</keyword>
<proteinExistence type="predicted"/>
<dbReference type="GO" id="GO:0015074">
    <property type="term" value="P:DNA integration"/>
    <property type="evidence" value="ECO:0007669"/>
    <property type="project" value="InterPro"/>
</dbReference>
<feature type="compositionally biased region" description="Basic and acidic residues" evidence="10">
    <location>
        <begin position="513"/>
        <end position="552"/>
    </location>
</feature>
<feature type="compositionally biased region" description="Polar residues" evidence="10">
    <location>
        <begin position="255"/>
        <end position="295"/>
    </location>
</feature>
<dbReference type="GO" id="GO:0006508">
    <property type="term" value="P:proteolysis"/>
    <property type="evidence" value="ECO:0007669"/>
    <property type="project" value="UniProtKB-KW"/>
</dbReference>
<dbReference type="GO" id="GO:0004519">
    <property type="term" value="F:endonuclease activity"/>
    <property type="evidence" value="ECO:0007669"/>
    <property type="project" value="UniProtKB-KW"/>
</dbReference>
<dbReference type="CDD" id="cd01647">
    <property type="entry name" value="RT_LTR"/>
    <property type="match status" value="1"/>
</dbReference>
<dbReference type="InterPro" id="IPR036397">
    <property type="entry name" value="RNaseH_sf"/>
</dbReference>
<dbReference type="FunFam" id="3.30.70.270:FF:000020">
    <property type="entry name" value="Transposon Tf2-6 polyprotein-like Protein"/>
    <property type="match status" value="1"/>
</dbReference>
<dbReference type="SUPFAM" id="SSF56672">
    <property type="entry name" value="DNA/RNA polymerases"/>
    <property type="match status" value="1"/>
</dbReference>
<dbReference type="InterPro" id="IPR000477">
    <property type="entry name" value="RT_dom"/>
</dbReference>
<dbReference type="PROSITE" id="PS50158">
    <property type="entry name" value="ZF_CCHC"/>
    <property type="match status" value="1"/>
</dbReference>
<feature type="domain" description="CCHC-type" evidence="11">
    <location>
        <begin position="302"/>
        <end position="318"/>
    </location>
</feature>
<dbReference type="GO" id="GO:0008233">
    <property type="term" value="F:peptidase activity"/>
    <property type="evidence" value="ECO:0007669"/>
    <property type="project" value="UniProtKB-KW"/>
</dbReference>
<evidence type="ECO:0000313" key="14">
    <source>
        <dbReference type="EMBL" id="KAJ0205841.1"/>
    </source>
</evidence>
<keyword evidence="4" id="KW-0548">Nucleotidyltransferase</keyword>
<evidence type="ECO:0000256" key="4">
    <source>
        <dbReference type="ARBA" id="ARBA00022695"/>
    </source>
</evidence>